<proteinExistence type="predicted"/>
<dbReference type="EMBL" id="CAMPGE010000097">
    <property type="protein sequence ID" value="CAI2358819.1"/>
    <property type="molecule type" value="Genomic_DNA"/>
</dbReference>
<dbReference type="AlphaFoldDB" id="A0AAD1U4A6"/>
<feature type="region of interest" description="Disordered" evidence="1">
    <location>
        <begin position="463"/>
        <end position="487"/>
    </location>
</feature>
<sequence length="526" mass="62666">MEFKNVKLQFAFKDEFKENPIDLKFEEDEEYHRQKVDKVFKRRHTEYNSYDAPIFGEIIKKEETEFGYNKYTSDEQANKQLKDVERGHRIEEFAEFCGQIDLLEEEINKNIKNKSLDSNYDTDTLSNEFWEDLQTKEDEFMKSYPYPEIKVKRILYDYNASNISKVRNAYQTLLRNQELNISKKARQFINKQVMLMISQFEKEMSLISLKYNQLREITIAKEIMIRDLTEKNSMKEEELKQFRNYFKRNKQRRKDGLHQKEIKGEAPENIDCLNQDAFSFYNLGVSLDIMDKLQIGKDFVVHQLNKDRACISQDIEKVKSESMAVKEICLKYQKDEERARTKLKIVTAIMKSNQVKKEVVETKDIIIKDLKDKIKIDKRRYQKEISRLNKIAECEGQIWKKIEKQLKGVITKLKNELKYVKMVLRYPKLYHQYKEKKFDFIREGLIVDDIEFLKKEAKGILKPKETEGPNMNLTGNISPDRPMSPMQSQKTFFTRNKTSLSSTKINSMAQFQSPTIASRKYRCLSR</sequence>
<comment type="caution">
    <text evidence="2">The sequence shown here is derived from an EMBL/GenBank/DDBJ whole genome shotgun (WGS) entry which is preliminary data.</text>
</comment>
<protein>
    <recommendedName>
        <fullName evidence="4">DUF4201 domain-containing protein</fullName>
    </recommendedName>
</protein>
<organism evidence="2 3">
    <name type="scientific">Euplotes crassus</name>
    <dbReference type="NCBI Taxonomy" id="5936"/>
    <lineage>
        <taxon>Eukaryota</taxon>
        <taxon>Sar</taxon>
        <taxon>Alveolata</taxon>
        <taxon>Ciliophora</taxon>
        <taxon>Intramacronucleata</taxon>
        <taxon>Spirotrichea</taxon>
        <taxon>Hypotrichia</taxon>
        <taxon>Euplotida</taxon>
        <taxon>Euplotidae</taxon>
        <taxon>Moneuplotes</taxon>
    </lineage>
</organism>
<dbReference type="Proteomes" id="UP001295684">
    <property type="component" value="Unassembled WGS sequence"/>
</dbReference>
<evidence type="ECO:0000256" key="1">
    <source>
        <dbReference type="SAM" id="MobiDB-lite"/>
    </source>
</evidence>
<evidence type="ECO:0000313" key="3">
    <source>
        <dbReference type="Proteomes" id="UP001295684"/>
    </source>
</evidence>
<keyword evidence="3" id="KW-1185">Reference proteome</keyword>
<evidence type="ECO:0008006" key="4">
    <source>
        <dbReference type="Google" id="ProtNLM"/>
    </source>
</evidence>
<gene>
    <name evidence="2" type="ORF">ECRASSUSDP1_LOCUS102</name>
</gene>
<accession>A0AAD1U4A6</accession>
<reference evidence="2" key="1">
    <citation type="submission" date="2023-07" db="EMBL/GenBank/DDBJ databases">
        <authorList>
            <consortium name="AG Swart"/>
            <person name="Singh M."/>
            <person name="Singh A."/>
            <person name="Seah K."/>
            <person name="Emmerich C."/>
        </authorList>
    </citation>
    <scope>NUCLEOTIDE SEQUENCE</scope>
    <source>
        <strain evidence="2">DP1</strain>
    </source>
</reference>
<evidence type="ECO:0000313" key="2">
    <source>
        <dbReference type="EMBL" id="CAI2358819.1"/>
    </source>
</evidence>
<name>A0AAD1U4A6_EUPCR</name>